<feature type="compositionally biased region" description="Basic residues" evidence="1">
    <location>
        <begin position="50"/>
        <end position="63"/>
    </location>
</feature>
<name>A0A059DCU7_EUCGR</name>
<evidence type="ECO:0000313" key="2">
    <source>
        <dbReference type="EMBL" id="KCW88299.1"/>
    </source>
</evidence>
<protein>
    <submittedName>
        <fullName evidence="2">Uncharacterized protein</fullName>
    </submittedName>
</protein>
<organism evidence="2">
    <name type="scientific">Eucalyptus grandis</name>
    <name type="common">Flooded gum</name>
    <dbReference type="NCBI Taxonomy" id="71139"/>
    <lineage>
        <taxon>Eukaryota</taxon>
        <taxon>Viridiplantae</taxon>
        <taxon>Streptophyta</taxon>
        <taxon>Embryophyta</taxon>
        <taxon>Tracheophyta</taxon>
        <taxon>Spermatophyta</taxon>
        <taxon>Magnoliopsida</taxon>
        <taxon>eudicotyledons</taxon>
        <taxon>Gunneridae</taxon>
        <taxon>Pentapetalae</taxon>
        <taxon>rosids</taxon>
        <taxon>malvids</taxon>
        <taxon>Myrtales</taxon>
        <taxon>Myrtaceae</taxon>
        <taxon>Myrtoideae</taxon>
        <taxon>Eucalypteae</taxon>
        <taxon>Eucalyptus</taxon>
    </lineage>
</organism>
<feature type="compositionally biased region" description="Basic residues" evidence="1">
    <location>
        <begin position="29"/>
        <end position="44"/>
    </location>
</feature>
<gene>
    <name evidence="2" type="ORF">EUGRSUZ_A00688</name>
</gene>
<feature type="region of interest" description="Disordered" evidence="1">
    <location>
        <begin position="1"/>
        <end position="95"/>
    </location>
</feature>
<dbReference type="InParanoid" id="A0A059DCU7"/>
<sequence>MCQLNCATRRSNPHQTRAISDKNALPRKQNLKKKKKKKKKKKPKFPALKKFSRQKQDKRRKKAYLYDEAEEIRPVYEQEPDEEDDVEGEGEGEAR</sequence>
<evidence type="ECO:0000256" key="1">
    <source>
        <dbReference type="SAM" id="MobiDB-lite"/>
    </source>
</evidence>
<dbReference type="AlphaFoldDB" id="A0A059DCU7"/>
<accession>A0A059DCU7</accession>
<reference evidence="2" key="1">
    <citation type="submission" date="2013-07" db="EMBL/GenBank/DDBJ databases">
        <title>The genome of Eucalyptus grandis.</title>
        <authorList>
            <person name="Schmutz J."/>
            <person name="Hayes R."/>
            <person name="Myburg A."/>
            <person name="Tuskan G."/>
            <person name="Grattapaglia D."/>
            <person name="Rokhsar D.S."/>
        </authorList>
    </citation>
    <scope>NUCLEOTIDE SEQUENCE</scope>
    <source>
        <tissue evidence="2">Leaf extractions</tissue>
    </source>
</reference>
<dbReference type="Gramene" id="KCW88299">
    <property type="protein sequence ID" value="KCW88299"/>
    <property type="gene ID" value="EUGRSUZ_A00688"/>
</dbReference>
<feature type="compositionally biased region" description="Acidic residues" evidence="1">
    <location>
        <begin position="78"/>
        <end position="95"/>
    </location>
</feature>
<dbReference type="EMBL" id="KK198753">
    <property type="protein sequence ID" value="KCW88299.1"/>
    <property type="molecule type" value="Genomic_DNA"/>
</dbReference>
<feature type="compositionally biased region" description="Polar residues" evidence="1">
    <location>
        <begin position="1"/>
        <end position="18"/>
    </location>
</feature>
<proteinExistence type="predicted"/>